<evidence type="ECO:0000313" key="3">
    <source>
        <dbReference type="Proteomes" id="UP000254771"/>
    </source>
</evidence>
<feature type="transmembrane region" description="Helical" evidence="1">
    <location>
        <begin position="931"/>
        <end position="954"/>
    </location>
</feature>
<dbReference type="InterPro" id="IPR027463">
    <property type="entry name" value="AcrB_DN_DC_subdom"/>
</dbReference>
<dbReference type="AlphaFoldDB" id="A0A370DRC7"/>
<dbReference type="Gene3D" id="3.30.2090.10">
    <property type="entry name" value="Multidrug efflux transporter AcrB TolC docking domain, DN and DC subdomains"/>
    <property type="match status" value="2"/>
</dbReference>
<comment type="caution">
    <text evidence="2">The sequence shown here is derived from an EMBL/GenBank/DDBJ whole genome shotgun (WGS) entry which is preliminary data.</text>
</comment>
<feature type="transmembrane region" description="Helical" evidence="1">
    <location>
        <begin position="397"/>
        <end position="418"/>
    </location>
</feature>
<feature type="transmembrane region" description="Helical" evidence="1">
    <location>
        <begin position="371"/>
        <end position="391"/>
    </location>
</feature>
<feature type="transmembrane region" description="Helical" evidence="1">
    <location>
        <begin position="538"/>
        <end position="557"/>
    </location>
</feature>
<dbReference type="GO" id="GO:0042910">
    <property type="term" value="F:xenobiotic transmembrane transporter activity"/>
    <property type="evidence" value="ECO:0007669"/>
    <property type="project" value="TreeGrafter"/>
</dbReference>
<dbReference type="Pfam" id="PF00873">
    <property type="entry name" value="ACR_tran"/>
    <property type="match status" value="1"/>
</dbReference>
<protein>
    <submittedName>
        <fullName evidence="2">AcrB/AcrD/AcrF family protein</fullName>
    </submittedName>
</protein>
<keyword evidence="1" id="KW-0472">Membrane</keyword>
<feature type="transmembrane region" description="Helical" evidence="1">
    <location>
        <begin position="20"/>
        <end position="40"/>
    </location>
</feature>
<dbReference type="PANTHER" id="PTHR32063">
    <property type="match status" value="1"/>
</dbReference>
<feature type="transmembrane region" description="Helical" evidence="1">
    <location>
        <begin position="483"/>
        <end position="505"/>
    </location>
</feature>
<dbReference type="SUPFAM" id="SSF82714">
    <property type="entry name" value="Multidrug efflux transporter AcrB TolC docking domain, DN and DC subdomains"/>
    <property type="match status" value="2"/>
</dbReference>
<feature type="transmembrane region" description="Helical" evidence="1">
    <location>
        <begin position="459"/>
        <end position="477"/>
    </location>
</feature>
<dbReference type="Proteomes" id="UP000254771">
    <property type="component" value="Unassembled WGS sequence"/>
</dbReference>
<dbReference type="EMBL" id="QFXE01000005">
    <property type="protein sequence ID" value="RDH87622.1"/>
    <property type="molecule type" value="Genomic_DNA"/>
</dbReference>
<dbReference type="SUPFAM" id="SSF82866">
    <property type="entry name" value="Multidrug efflux transporter AcrB transmembrane domain"/>
    <property type="match status" value="2"/>
</dbReference>
<feature type="transmembrane region" description="Helical" evidence="1">
    <location>
        <begin position="1008"/>
        <end position="1032"/>
    </location>
</feature>
<dbReference type="SUPFAM" id="SSF82693">
    <property type="entry name" value="Multidrug efflux transporter AcrB pore domain, PN1, PN2, PC1 and PC2 subdomains"/>
    <property type="match status" value="3"/>
</dbReference>
<accession>A0A370DRC7</accession>
<feature type="transmembrane region" description="Helical" evidence="1">
    <location>
        <begin position="903"/>
        <end position="925"/>
    </location>
</feature>
<feature type="transmembrane region" description="Helical" evidence="1">
    <location>
        <begin position="975"/>
        <end position="996"/>
    </location>
</feature>
<dbReference type="Gene3D" id="3.30.70.1440">
    <property type="entry name" value="Multidrug efflux transporter AcrB pore domain"/>
    <property type="match status" value="1"/>
</dbReference>
<feature type="transmembrane region" description="Helical" evidence="1">
    <location>
        <begin position="345"/>
        <end position="364"/>
    </location>
</feature>
<organism evidence="2 3">
    <name type="scientific">endosymbiont of Escarpia spicata</name>
    <dbReference type="NCBI Taxonomy" id="2200908"/>
    <lineage>
        <taxon>Bacteria</taxon>
        <taxon>Pseudomonadati</taxon>
        <taxon>Pseudomonadota</taxon>
        <taxon>Gammaproteobacteria</taxon>
        <taxon>sulfur-oxidizing symbionts</taxon>
    </lineage>
</organism>
<evidence type="ECO:0000256" key="1">
    <source>
        <dbReference type="SAM" id="Phobius"/>
    </source>
</evidence>
<keyword evidence="3" id="KW-1185">Reference proteome</keyword>
<dbReference type="Gene3D" id="3.30.70.1430">
    <property type="entry name" value="Multidrug efflux transporter AcrB pore domain"/>
    <property type="match status" value="2"/>
</dbReference>
<evidence type="ECO:0000313" key="2">
    <source>
        <dbReference type="EMBL" id="RDH87622.1"/>
    </source>
</evidence>
<dbReference type="PANTHER" id="PTHR32063:SF0">
    <property type="entry name" value="SWARMING MOTILITY PROTEIN SWRC"/>
    <property type="match status" value="1"/>
</dbReference>
<dbReference type="PRINTS" id="PR00702">
    <property type="entry name" value="ACRIFLAVINRP"/>
</dbReference>
<dbReference type="Gene3D" id="3.30.70.1320">
    <property type="entry name" value="Multidrug efflux transporter AcrB pore domain like"/>
    <property type="match status" value="1"/>
</dbReference>
<sequence>MRKSFGGGIAAWSIRHPIGVVMITLAVMVLGVFSLGRLGVDLLPHIIYPDVRVRVLDPGVPASIMEDRVTRQLEEQLAITEDAIHIESRSSEGRSAVDLSFAYGTDIDKALQDASTRLDRAKRFLPDSIEAPVIYKRDPSQRPVAEFVVSSSLRDSVELRSWVDYELSKWFLNLPGVAAAEVGGGLVREIQIQADQLRLAGLDMHLLDLKDVLESANVDTPGGRLMMEHGEISGRTDGRFHSVNEILNLPLASVGVGNLSAMVRLSEVAEVEDGAEEERLRIRLNQLPGIKLSIQKQPQANTVKVVDSVLARVAELQEKGLIPPDVEIRPVDDQAHYVRRALNNAVNSAGIGAMLAMLVVYLFLGSLRRTLIIGSAIPIAILVTFILMASGGLTLNIMTLGGLALGIGMLVDSTIVMLENIYRHQRERSGADVTDVTEVSGRAAAEVNSAIVASTSTNLAAVLPFLFIGGLVGLLFQELIFTISAAIVASLLVALTLVPALAGRIPAQREGLMRRGVNLLIAALQNGYAWLTRWLLKVPWLVPLLFILGMVLAWPMLSQGRQIFLPEMDEGRVYVSITADRGINLARMDEIVKKIETMFVQQPEVESIYAQVGGFVFGRSTYEASNRSSLHIALKPIKERGIDSRTWIARMQKQIQDASLVGIRIYMRVSGIRGIRLNRGDDDIELRLQGTDLEKMSRIADRVVERLGKIEGLRNISHTSEDLNQELSVVVDRERASGFGLSVEDVGRILELALGGLKVTEFLDGDRSVDVRLRLQRRDVSTPADVESVIIFSRTEPRVPLRLGEVAKVELVPSPVSIHRDQQRRVVNISASTSKDLAPGEALQSVQAVIDGMELPPGYIVYDAGGQEAQREGRDLGLLLLGLALFLVFVVMAVQYESLRNPIVIMLSVPFAVIGVALGLEWSGLPRSMPVLLGLIMLAGIVVNNAIVLVEYMVLQRRAGLTIDAAIIEAARLRLRPILMTTLTTVAGMLPLALAWGEGAEMLQPLAVTMVSGLLFSTLVTLLLIPSVYRLIAVGDKRLKVKGQRWLCRRRDRTMSLRGAGKAVGRFKRSGTGTSAKF</sequence>
<proteinExistence type="predicted"/>
<keyword evidence="1" id="KW-1133">Transmembrane helix</keyword>
<dbReference type="InterPro" id="IPR001036">
    <property type="entry name" value="Acrflvin-R"/>
</dbReference>
<gene>
    <name evidence="2" type="ORF">DIZ78_03390</name>
</gene>
<dbReference type="Gene3D" id="1.20.1640.10">
    <property type="entry name" value="Multidrug efflux transporter AcrB transmembrane domain"/>
    <property type="match status" value="2"/>
</dbReference>
<keyword evidence="1" id="KW-0812">Transmembrane</keyword>
<dbReference type="GO" id="GO:0005886">
    <property type="term" value="C:plasma membrane"/>
    <property type="evidence" value="ECO:0007669"/>
    <property type="project" value="TreeGrafter"/>
</dbReference>
<reference evidence="2 3" key="1">
    <citation type="journal article" date="2018" name="ISME J.">
        <title>Endosymbiont genomes yield clues of tubeworm success.</title>
        <authorList>
            <person name="Li Y."/>
            <person name="Liles M.R."/>
            <person name="Halanych K.M."/>
        </authorList>
    </citation>
    <scope>NUCLEOTIDE SEQUENCE [LARGE SCALE GENOMIC DNA]</scope>
    <source>
        <strain evidence="2">A1462</strain>
    </source>
</reference>
<feature type="transmembrane region" description="Helical" evidence="1">
    <location>
        <begin position="876"/>
        <end position="896"/>
    </location>
</feature>
<name>A0A370DRC7_9GAMM</name>